<keyword evidence="4" id="KW-0539">Nucleus</keyword>
<evidence type="ECO:0000313" key="6">
    <source>
        <dbReference type="EMBL" id="KAE8410757.1"/>
    </source>
</evidence>
<keyword evidence="7" id="KW-1185">Reference proteome</keyword>
<gene>
    <name evidence="6" type="ORF">BDV36DRAFT_276828</name>
</gene>
<keyword evidence="1" id="KW-0805">Transcription regulation</keyword>
<sequence length="72" mass="8078">MNLRASKACDHCRASKKRCRPPLPCQNCVSAGVRCIVREKARYGISRCGSFPSLYSSPYFIPFILCISNLVH</sequence>
<dbReference type="Pfam" id="PF00172">
    <property type="entry name" value="Zn_clus"/>
    <property type="match status" value="1"/>
</dbReference>
<dbReference type="InterPro" id="IPR001138">
    <property type="entry name" value="Zn2Cys6_DnaBD"/>
</dbReference>
<dbReference type="InterPro" id="IPR036864">
    <property type="entry name" value="Zn2-C6_fun-type_DNA-bd_sf"/>
</dbReference>
<dbReference type="PROSITE" id="PS50048">
    <property type="entry name" value="ZN2_CY6_FUNGAL_2"/>
    <property type="match status" value="1"/>
</dbReference>
<protein>
    <recommendedName>
        <fullName evidence="5">Zn(2)-C6 fungal-type domain-containing protein</fullName>
    </recommendedName>
</protein>
<keyword evidence="3" id="KW-0804">Transcription</keyword>
<keyword evidence="2" id="KW-0238">DNA-binding</keyword>
<accession>A0ABQ6W0U9</accession>
<name>A0ABQ6W0U9_9EURO</name>
<dbReference type="EMBL" id="ML735915">
    <property type="protein sequence ID" value="KAE8410757.1"/>
    <property type="molecule type" value="Genomic_DNA"/>
</dbReference>
<evidence type="ECO:0000256" key="2">
    <source>
        <dbReference type="ARBA" id="ARBA00023125"/>
    </source>
</evidence>
<dbReference type="Proteomes" id="UP000325395">
    <property type="component" value="Unassembled WGS sequence"/>
</dbReference>
<dbReference type="SMART" id="SM00066">
    <property type="entry name" value="GAL4"/>
    <property type="match status" value="1"/>
</dbReference>
<proteinExistence type="predicted"/>
<evidence type="ECO:0000313" key="7">
    <source>
        <dbReference type="Proteomes" id="UP000325395"/>
    </source>
</evidence>
<evidence type="ECO:0000256" key="1">
    <source>
        <dbReference type="ARBA" id="ARBA00023015"/>
    </source>
</evidence>
<dbReference type="CDD" id="cd00067">
    <property type="entry name" value="GAL4"/>
    <property type="match status" value="1"/>
</dbReference>
<dbReference type="PROSITE" id="PS00463">
    <property type="entry name" value="ZN2_CY6_FUNGAL_1"/>
    <property type="match status" value="1"/>
</dbReference>
<organism evidence="6 7">
    <name type="scientific">Aspergillus pseudocaelatus</name>
    <dbReference type="NCBI Taxonomy" id="1825620"/>
    <lineage>
        <taxon>Eukaryota</taxon>
        <taxon>Fungi</taxon>
        <taxon>Dikarya</taxon>
        <taxon>Ascomycota</taxon>
        <taxon>Pezizomycotina</taxon>
        <taxon>Eurotiomycetes</taxon>
        <taxon>Eurotiomycetidae</taxon>
        <taxon>Eurotiales</taxon>
        <taxon>Aspergillaceae</taxon>
        <taxon>Aspergillus</taxon>
        <taxon>Aspergillus subgen. Circumdati</taxon>
    </lineage>
</organism>
<reference evidence="6 7" key="1">
    <citation type="submission" date="2019-04" db="EMBL/GenBank/DDBJ databases">
        <authorList>
            <consortium name="DOE Joint Genome Institute"/>
            <person name="Mondo S."/>
            <person name="Kjaerbolling I."/>
            <person name="Vesth T."/>
            <person name="Frisvad J.C."/>
            <person name="Nybo J.L."/>
            <person name="Theobald S."/>
            <person name="Kildgaard S."/>
            <person name="Isbrandt T."/>
            <person name="Kuo A."/>
            <person name="Sato A."/>
            <person name="Lyhne E.K."/>
            <person name="Kogle M.E."/>
            <person name="Wiebenga A."/>
            <person name="Kun R.S."/>
            <person name="Lubbers R.J."/>
            <person name="Makela M.R."/>
            <person name="Barry K."/>
            <person name="Chovatia M."/>
            <person name="Clum A."/>
            <person name="Daum C."/>
            <person name="Haridas S."/>
            <person name="He G."/>
            <person name="LaButti K."/>
            <person name="Lipzen A."/>
            <person name="Riley R."/>
            <person name="Salamov A."/>
            <person name="Simmons B.A."/>
            <person name="Magnuson J.K."/>
            <person name="Henrissat B."/>
            <person name="Mortensen U.H."/>
            <person name="Larsen T.O."/>
            <person name="Devries R.P."/>
            <person name="Grigoriev I.V."/>
            <person name="Machida M."/>
            <person name="Baker S.E."/>
            <person name="Andersen M.R."/>
            <person name="Cantor M.N."/>
            <person name="Hua S.X."/>
        </authorList>
    </citation>
    <scope>NUCLEOTIDE SEQUENCE [LARGE SCALE GENOMIC DNA]</scope>
    <source>
        <strain evidence="6 7">CBS 117616</strain>
    </source>
</reference>
<evidence type="ECO:0000256" key="3">
    <source>
        <dbReference type="ARBA" id="ARBA00023163"/>
    </source>
</evidence>
<evidence type="ECO:0000256" key="4">
    <source>
        <dbReference type="ARBA" id="ARBA00023242"/>
    </source>
</evidence>
<evidence type="ECO:0000259" key="5">
    <source>
        <dbReference type="PROSITE" id="PS50048"/>
    </source>
</evidence>
<feature type="domain" description="Zn(2)-C6 fungal-type" evidence="5">
    <location>
        <begin position="8"/>
        <end position="37"/>
    </location>
</feature>
<dbReference type="SUPFAM" id="SSF57701">
    <property type="entry name" value="Zn2/Cys6 DNA-binding domain"/>
    <property type="match status" value="1"/>
</dbReference>
<dbReference type="Gene3D" id="4.10.240.10">
    <property type="entry name" value="Zn(2)-C6 fungal-type DNA-binding domain"/>
    <property type="match status" value="1"/>
</dbReference>